<accession>A0A9W8FZX7</accession>
<dbReference type="InterPro" id="IPR000237">
    <property type="entry name" value="GRIP_dom"/>
</dbReference>
<feature type="compositionally biased region" description="Polar residues" evidence="2">
    <location>
        <begin position="1082"/>
        <end position="1092"/>
    </location>
</feature>
<dbReference type="PANTHER" id="PTHR23159:SF31">
    <property type="entry name" value="CENTROSOME-ASSOCIATED PROTEIN CEP250 ISOFORM X1"/>
    <property type="match status" value="1"/>
</dbReference>
<feature type="compositionally biased region" description="Low complexity" evidence="2">
    <location>
        <begin position="989"/>
        <end position="1000"/>
    </location>
</feature>
<keyword evidence="1" id="KW-0175">Coiled coil</keyword>
<dbReference type="SUPFAM" id="SSF90257">
    <property type="entry name" value="Myosin rod fragments"/>
    <property type="match status" value="1"/>
</dbReference>
<feature type="compositionally biased region" description="Low complexity" evidence="2">
    <location>
        <begin position="439"/>
        <end position="455"/>
    </location>
</feature>
<dbReference type="EMBL" id="JANBTW010000068">
    <property type="protein sequence ID" value="KAJ2673437.1"/>
    <property type="molecule type" value="Genomic_DNA"/>
</dbReference>
<dbReference type="PANTHER" id="PTHR23159">
    <property type="entry name" value="CENTROSOMAL PROTEIN 2"/>
    <property type="match status" value="1"/>
</dbReference>
<sequence>MSSDPPSTTEQPPSSNPQNEETESADNETTKLTSEALKPGDVVTESLLVRLAKLEKYEHKLAEVARVYRNLNAARKAIEVVLKKLTPVQSIADVEELETHLSNLNMKTQFAGEQIGALTELDKVNRAKVSELEGQLAKLQSAEAERQSLAKELEKVSKERKVIEGQLERTNQKLKLDIGALESAKVELEAKLLEANKENEVLKTSVTEALDKSNAKMLGPDTLASQLSEHLVSQENKDLEQIQSIATLQKQLLDKLGIPDGFVRASELENSVRSLESYQQEAAQVKDIMRKEIAASEDRLKQATEEKDKVVAELNEQLKRHNKQALEDKERALSDANTSKGKIKHMEEQIEALKAENAAKPKAATHAPPSATENALTSERVNDIIKAAVAHRLVSALGKDPSQDTALNALPSSQQHVSAAGGSGGGKKKGAKKKRRGTQNSATSSPTPAAQSANADSTTEEATSLEVTKGEIDRLLKLVECIASEKQSQPTDDEPASENSRALSEEIEQLKGTIEGLTAKLSEAQISVESSQKEGEKQTDQLQLEISRLQDKLNAAETERDRIAQELASKTSEMDAAVEKLKQQHEETVTQSQVQKDKSDKRVNELEANLKDAQTSLESKTIELTDIKKQVEELLPLREQMKKAKADLAKCEAELLSLQEKLRTTEKSLTALHEENATLNKSADKNNEETSRLAHSLAKAQGINVRLEAQQRELQEQINKLAGERSQESKRADNLQGKLEKAEAEHAKALKTVDSKAAELSDCEQQLAKVQSTIANLEEHVRAVDSDLASSREQFAEKSRLLAQTTAQLQEAQYALEKERRASKGAIDSVTKELAAVREQLVETQRQAADKYADSQAEISRLQKQLGDLDQRASQASLVERLEAQQTEKEAELEALRSNMQRAEESQTALQIEVDRLRDIEQDFKSVKEQLERVAEERRISEQRWKRVHRDLKEEVRRLNREKQTSVLSLQASPVAPTSPSMPRQSVLQQQQQQAANAAAASGLLPSTSMIGGGGNAISTSSPSSRSNSMTLASVSSLLRAATGNAAAGGSGPATRRTSAHAASSANGGMANNSQARRNAPRLQSTTANGNNVEAGLAPEDGGPAADQHSKADGMSRHLRRGSGSTVNSSIESFGQDEHRTGMVNVEYLRNVLFRFFNDKERRAQLVPVLSMLLDCKTEDIKGIQFLLQ</sequence>
<feature type="region of interest" description="Disordered" evidence="2">
    <location>
        <begin position="319"/>
        <end position="343"/>
    </location>
</feature>
<feature type="compositionally biased region" description="Basic and acidic residues" evidence="2">
    <location>
        <begin position="577"/>
        <end position="588"/>
    </location>
</feature>
<feature type="compositionally biased region" description="Polar residues" evidence="2">
    <location>
        <begin position="1"/>
        <end position="19"/>
    </location>
</feature>
<dbReference type="Proteomes" id="UP001151518">
    <property type="component" value="Unassembled WGS sequence"/>
</dbReference>
<dbReference type="AlphaFoldDB" id="A0A9W8FZX7"/>
<evidence type="ECO:0000259" key="3">
    <source>
        <dbReference type="PROSITE" id="PS50913"/>
    </source>
</evidence>
<feature type="region of interest" description="Disordered" evidence="2">
    <location>
        <begin position="568"/>
        <end position="601"/>
    </location>
</feature>
<feature type="compositionally biased region" description="Low complexity" evidence="2">
    <location>
        <begin position="1053"/>
        <end position="1076"/>
    </location>
</feature>
<feature type="compositionally biased region" description="Basic and acidic residues" evidence="2">
    <location>
        <begin position="319"/>
        <end position="333"/>
    </location>
</feature>
<feature type="region of interest" description="Disordered" evidence="2">
    <location>
        <begin position="484"/>
        <end position="507"/>
    </location>
</feature>
<feature type="compositionally biased region" description="Polar residues" evidence="2">
    <location>
        <begin position="456"/>
        <end position="466"/>
    </location>
</feature>
<evidence type="ECO:0000313" key="4">
    <source>
        <dbReference type="EMBL" id="KAJ2673437.1"/>
    </source>
</evidence>
<dbReference type="Gene3D" id="1.10.287.1490">
    <property type="match status" value="1"/>
</dbReference>
<dbReference type="PROSITE" id="PS50913">
    <property type="entry name" value="GRIP"/>
    <property type="match status" value="1"/>
</dbReference>
<name>A0A9W8FZX7_9FUNG</name>
<comment type="caution">
    <text evidence="4">The sequence shown here is derived from an EMBL/GenBank/DDBJ whole genome shotgun (WGS) entry which is preliminary data.</text>
</comment>
<proteinExistence type="predicted"/>
<dbReference type="OrthoDB" id="1926336at2759"/>
<dbReference type="Pfam" id="PF01465">
    <property type="entry name" value="GRIP"/>
    <property type="match status" value="1"/>
</dbReference>
<feature type="compositionally biased region" description="Basic residues" evidence="2">
    <location>
        <begin position="426"/>
        <end position="437"/>
    </location>
</feature>
<reference evidence="4" key="1">
    <citation type="submission" date="2022-07" db="EMBL/GenBank/DDBJ databases">
        <title>Phylogenomic reconstructions and comparative analyses of Kickxellomycotina fungi.</title>
        <authorList>
            <person name="Reynolds N.K."/>
            <person name="Stajich J.E."/>
            <person name="Barry K."/>
            <person name="Grigoriev I.V."/>
            <person name="Crous P."/>
            <person name="Smith M.E."/>
        </authorList>
    </citation>
    <scope>NUCLEOTIDE SEQUENCE</scope>
    <source>
        <strain evidence="4">NRRL 3115</strain>
    </source>
</reference>
<organism evidence="4 5">
    <name type="scientific">Coemansia spiralis</name>
    <dbReference type="NCBI Taxonomy" id="417178"/>
    <lineage>
        <taxon>Eukaryota</taxon>
        <taxon>Fungi</taxon>
        <taxon>Fungi incertae sedis</taxon>
        <taxon>Zoopagomycota</taxon>
        <taxon>Kickxellomycotina</taxon>
        <taxon>Kickxellomycetes</taxon>
        <taxon>Kickxellales</taxon>
        <taxon>Kickxellaceae</taxon>
        <taxon>Coemansia</taxon>
    </lineage>
</organism>
<evidence type="ECO:0000313" key="5">
    <source>
        <dbReference type="Proteomes" id="UP001151518"/>
    </source>
</evidence>
<feature type="region of interest" description="Disordered" evidence="2">
    <location>
        <begin position="412"/>
        <end position="467"/>
    </location>
</feature>
<evidence type="ECO:0000256" key="2">
    <source>
        <dbReference type="SAM" id="MobiDB-lite"/>
    </source>
</evidence>
<protein>
    <recommendedName>
        <fullName evidence="3">GRIP domain-containing protein</fullName>
    </recommendedName>
</protein>
<feature type="region of interest" description="Disordered" evidence="2">
    <location>
        <begin position="1045"/>
        <end position="1134"/>
    </location>
</feature>
<feature type="domain" description="GRIP" evidence="3">
    <location>
        <begin position="1139"/>
        <end position="1187"/>
    </location>
</feature>
<dbReference type="SMART" id="SM00755">
    <property type="entry name" value="Grip"/>
    <property type="match status" value="1"/>
</dbReference>
<gene>
    <name evidence="4" type="ORF">GGI25_004699</name>
</gene>
<feature type="region of interest" description="Disordered" evidence="2">
    <location>
        <begin position="964"/>
        <end position="1000"/>
    </location>
</feature>
<feature type="region of interest" description="Disordered" evidence="2">
    <location>
        <begin position="1"/>
        <end position="38"/>
    </location>
</feature>
<feature type="compositionally biased region" description="Polar residues" evidence="2">
    <location>
        <begin position="1123"/>
        <end position="1133"/>
    </location>
</feature>
<feature type="coiled-coil region" evidence="1">
    <location>
        <begin position="132"/>
        <end position="205"/>
    </location>
</feature>
<evidence type="ECO:0000256" key="1">
    <source>
        <dbReference type="SAM" id="Coils"/>
    </source>
</evidence>
<feature type="compositionally biased region" description="Polar residues" evidence="2">
    <location>
        <begin position="965"/>
        <end position="988"/>
    </location>
</feature>